<dbReference type="HOGENOM" id="CLU_2653983_0_0_1"/>
<dbReference type="Proteomes" id="UP000054549">
    <property type="component" value="Unassembled WGS sequence"/>
</dbReference>
<gene>
    <name evidence="1" type="ORF">M378DRAFT_459399</name>
</gene>
<evidence type="ECO:0000313" key="2">
    <source>
        <dbReference type="Proteomes" id="UP000054549"/>
    </source>
</evidence>
<dbReference type="InParanoid" id="A0A0C2X8V4"/>
<keyword evidence="2" id="KW-1185">Reference proteome</keyword>
<evidence type="ECO:0000313" key="1">
    <source>
        <dbReference type="EMBL" id="KIL65746.1"/>
    </source>
</evidence>
<sequence>MAKPKGVSSKFVSLNLLNDNSTITTNSSTGKTFFRKQTTNATFFPCHRIFSCFSPLPSCCCNFFLSLTNKGSSTAG</sequence>
<accession>A0A0C2X8V4</accession>
<dbReference type="EMBL" id="KN818240">
    <property type="protein sequence ID" value="KIL65746.1"/>
    <property type="molecule type" value="Genomic_DNA"/>
</dbReference>
<organism evidence="1 2">
    <name type="scientific">Amanita muscaria (strain Koide BX008)</name>
    <dbReference type="NCBI Taxonomy" id="946122"/>
    <lineage>
        <taxon>Eukaryota</taxon>
        <taxon>Fungi</taxon>
        <taxon>Dikarya</taxon>
        <taxon>Basidiomycota</taxon>
        <taxon>Agaricomycotina</taxon>
        <taxon>Agaricomycetes</taxon>
        <taxon>Agaricomycetidae</taxon>
        <taxon>Agaricales</taxon>
        <taxon>Pluteineae</taxon>
        <taxon>Amanitaceae</taxon>
        <taxon>Amanita</taxon>
    </lineage>
</organism>
<protein>
    <submittedName>
        <fullName evidence="1">Uncharacterized protein</fullName>
    </submittedName>
</protein>
<proteinExistence type="predicted"/>
<reference evidence="1 2" key="1">
    <citation type="submission" date="2014-04" db="EMBL/GenBank/DDBJ databases">
        <title>Evolutionary Origins and Diversification of the Mycorrhizal Mutualists.</title>
        <authorList>
            <consortium name="DOE Joint Genome Institute"/>
            <consortium name="Mycorrhizal Genomics Consortium"/>
            <person name="Kohler A."/>
            <person name="Kuo A."/>
            <person name="Nagy L.G."/>
            <person name="Floudas D."/>
            <person name="Copeland A."/>
            <person name="Barry K.W."/>
            <person name="Cichocki N."/>
            <person name="Veneault-Fourrey C."/>
            <person name="LaButti K."/>
            <person name="Lindquist E.A."/>
            <person name="Lipzen A."/>
            <person name="Lundell T."/>
            <person name="Morin E."/>
            <person name="Murat C."/>
            <person name="Riley R."/>
            <person name="Ohm R."/>
            <person name="Sun H."/>
            <person name="Tunlid A."/>
            <person name="Henrissat B."/>
            <person name="Grigoriev I.V."/>
            <person name="Hibbett D.S."/>
            <person name="Martin F."/>
        </authorList>
    </citation>
    <scope>NUCLEOTIDE SEQUENCE [LARGE SCALE GENOMIC DNA]</scope>
    <source>
        <strain evidence="1 2">Koide BX008</strain>
    </source>
</reference>
<dbReference type="AlphaFoldDB" id="A0A0C2X8V4"/>
<name>A0A0C2X8V4_AMAMK</name>